<protein>
    <submittedName>
        <fullName evidence="4">Uncharacterized protein</fullName>
    </submittedName>
</protein>
<dbReference type="GeneID" id="8249603"/>
<dbReference type="GO" id="GO:0043130">
    <property type="term" value="F:ubiquitin binding"/>
    <property type="evidence" value="ECO:0007669"/>
    <property type="project" value="TreeGrafter"/>
</dbReference>
<dbReference type="FunCoup" id="C1EIV8">
    <property type="interactions" value="1971"/>
</dbReference>
<name>C1EIV8_MICCC</name>
<keyword evidence="1" id="KW-0853">WD repeat</keyword>
<dbReference type="InterPro" id="IPR051246">
    <property type="entry name" value="WDR48"/>
</dbReference>
<evidence type="ECO:0000256" key="1">
    <source>
        <dbReference type="ARBA" id="ARBA00022574"/>
    </source>
</evidence>
<dbReference type="Proteomes" id="UP000002009">
    <property type="component" value="Chromosome 16"/>
</dbReference>
<dbReference type="KEGG" id="mis:MICPUN_109622"/>
<dbReference type="InParanoid" id="C1EIV8"/>
<reference evidence="4 5" key="1">
    <citation type="journal article" date="2009" name="Science">
        <title>Green evolution and dynamic adaptations revealed by genomes of the marine picoeukaryotes Micromonas.</title>
        <authorList>
            <person name="Worden A.Z."/>
            <person name="Lee J.H."/>
            <person name="Mock T."/>
            <person name="Rouze P."/>
            <person name="Simmons M.P."/>
            <person name="Aerts A.L."/>
            <person name="Allen A.E."/>
            <person name="Cuvelier M.L."/>
            <person name="Derelle E."/>
            <person name="Everett M.V."/>
            <person name="Foulon E."/>
            <person name="Grimwood J."/>
            <person name="Gundlach H."/>
            <person name="Henrissat B."/>
            <person name="Napoli C."/>
            <person name="McDonald S.M."/>
            <person name="Parker M.S."/>
            <person name="Rombauts S."/>
            <person name="Salamov A."/>
            <person name="Von Dassow P."/>
            <person name="Badger J.H."/>
            <person name="Coutinho P.M."/>
            <person name="Demir E."/>
            <person name="Dubchak I."/>
            <person name="Gentemann C."/>
            <person name="Eikrem W."/>
            <person name="Gready J.E."/>
            <person name="John U."/>
            <person name="Lanier W."/>
            <person name="Lindquist E.A."/>
            <person name="Lucas S."/>
            <person name="Mayer K.F."/>
            <person name="Moreau H."/>
            <person name="Not F."/>
            <person name="Otillar R."/>
            <person name="Panaud O."/>
            <person name="Pangilinan J."/>
            <person name="Paulsen I."/>
            <person name="Piegu B."/>
            <person name="Poliakov A."/>
            <person name="Robbens S."/>
            <person name="Schmutz J."/>
            <person name="Toulza E."/>
            <person name="Wyss T."/>
            <person name="Zelensky A."/>
            <person name="Zhou K."/>
            <person name="Armbrust E.V."/>
            <person name="Bhattacharya D."/>
            <person name="Goodenough U.W."/>
            <person name="Van de Peer Y."/>
            <person name="Grigoriev I.V."/>
        </authorList>
    </citation>
    <scope>NUCLEOTIDE SEQUENCE [LARGE SCALE GENOMIC DNA]</scope>
    <source>
        <strain evidence="5">RCC299 / NOUM17</strain>
    </source>
</reference>
<dbReference type="PANTHER" id="PTHR19862">
    <property type="entry name" value="WD REPEAT-CONTAINING PROTEIN 48"/>
    <property type="match status" value="1"/>
</dbReference>
<dbReference type="GO" id="GO:0000724">
    <property type="term" value="P:double-strand break repair via homologous recombination"/>
    <property type="evidence" value="ECO:0007669"/>
    <property type="project" value="TreeGrafter"/>
</dbReference>
<dbReference type="InterPro" id="IPR021772">
    <property type="entry name" value="WDR48/Bun107"/>
</dbReference>
<dbReference type="OMA" id="CENGRAP"/>
<dbReference type="eggNOG" id="KOG0308">
    <property type="taxonomic scope" value="Eukaryota"/>
</dbReference>
<feature type="region of interest" description="Disordered" evidence="3">
    <location>
        <begin position="1"/>
        <end position="44"/>
    </location>
</feature>
<dbReference type="Pfam" id="PF11816">
    <property type="entry name" value="DUF3337"/>
    <property type="match status" value="1"/>
</dbReference>
<dbReference type="EMBL" id="CP001334">
    <property type="protein sequence ID" value="ACO67928.1"/>
    <property type="molecule type" value="Genomic_DNA"/>
</dbReference>
<dbReference type="RefSeq" id="XP_002506670.1">
    <property type="nucleotide sequence ID" value="XM_002506624.1"/>
</dbReference>
<keyword evidence="2" id="KW-0677">Repeat</keyword>
<accession>C1EIV8</accession>
<gene>
    <name evidence="4" type="ORF">MICPUN_109622</name>
</gene>
<dbReference type="AlphaFoldDB" id="C1EIV8"/>
<keyword evidence="5" id="KW-1185">Reference proteome</keyword>
<organism evidence="4 5">
    <name type="scientific">Micromonas commoda (strain RCC299 / NOUM17 / CCMP2709)</name>
    <name type="common">Picoplanktonic green alga</name>
    <dbReference type="NCBI Taxonomy" id="296587"/>
    <lineage>
        <taxon>Eukaryota</taxon>
        <taxon>Viridiplantae</taxon>
        <taxon>Chlorophyta</taxon>
        <taxon>Mamiellophyceae</taxon>
        <taxon>Mamiellales</taxon>
        <taxon>Mamiellaceae</taxon>
        <taxon>Micromonas</taxon>
    </lineage>
</organism>
<proteinExistence type="predicted"/>
<feature type="region of interest" description="Disordered" evidence="3">
    <location>
        <begin position="259"/>
        <end position="278"/>
    </location>
</feature>
<evidence type="ECO:0000313" key="4">
    <source>
        <dbReference type="EMBL" id="ACO67928.1"/>
    </source>
</evidence>
<dbReference type="PANTHER" id="PTHR19862:SF14">
    <property type="entry name" value="WD REPEAT-CONTAINING PROTEIN 48"/>
    <property type="match status" value="1"/>
</dbReference>
<evidence type="ECO:0000313" key="5">
    <source>
        <dbReference type="Proteomes" id="UP000002009"/>
    </source>
</evidence>
<sequence>MSVSPKLTPGRAGSARMSNAWGGKNASRAGADPIHGTPTATIESTPPIVEHVQTSDRTRILAADADGAVSLWDVIKCERVRCFERGVSLADAAKEVNPRVSVPSWFTVDTRSGSIAISLMPSGAFQAEAYAIDLGIAEANDELKVNYGVQCVHMLLRDWKVRRVRAIACENGRAPDSSDDDLDLDSNDFDVNSLTPCGDARVWRLPPRPPSVVCEQPEGEGGAVLMPVGEMVGSAEEQDALPEWIVDVVAERHRVPDSAKASFHLSPHETQPDAPKLSQGRVTAPRVLGVRKVVNYVVQKLGLDANGSRAPEDLVDILCGGEVCDPAMSLATVKEFLWRKGTDVELVYRFKDGVDYGGTGGGDVETA</sequence>
<evidence type="ECO:0000256" key="3">
    <source>
        <dbReference type="SAM" id="MobiDB-lite"/>
    </source>
</evidence>
<dbReference type="OrthoDB" id="2421129at2759"/>
<evidence type="ECO:0000256" key="2">
    <source>
        <dbReference type="ARBA" id="ARBA00022737"/>
    </source>
</evidence>
<dbReference type="STRING" id="296587.C1EIV8"/>